<evidence type="ECO:0000313" key="1">
    <source>
        <dbReference type="EMBL" id="KAL0063456.1"/>
    </source>
</evidence>
<proteinExistence type="predicted"/>
<gene>
    <name evidence="1" type="ORF">AAF712_009660</name>
</gene>
<protein>
    <submittedName>
        <fullName evidence="1">Uncharacterized protein</fullName>
    </submittedName>
</protein>
<dbReference type="EMBL" id="JBBXMP010000081">
    <property type="protein sequence ID" value="KAL0063456.1"/>
    <property type="molecule type" value="Genomic_DNA"/>
</dbReference>
<dbReference type="Proteomes" id="UP001437256">
    <property type="component" value="Unassembled WGS sequence"/>
</dbReference>
<organism evidence="1 2">
    <name type="scientific">Marasmius tenuissimus</name>
    <dbReference type="NCBI Taxonomy" id="585030"/>
    <lineage>
        <taxon>Eukaryota</taxon>
        <taxon>Fungi</taxon>
        <taxon>Dikarya</taxon>
        <taxon>Basidiomycota</taxon>
        <taxon>Agaricomycotina</taxon>
        <taxon>Agaricomycetes</taxon>
        <taxon>Agaricomycetidae</taxon>
        <taxon>Agaricales</taxon>
        <taxon>Marasmiineae</taxon>
        <taxon>Marasmiaceae</taxon>
        <taxon>Marasmius</taxon>
    </lineage>
</organism>
<accession>A0ABR2ZP65</accession>
<name>A0ABR2ZP65_9AGAR</name>
<keyword evidence="2" id="KW-1185">Reference proteome</keyword>
<reference evidence="1 2" key="1">
    <citation type="submission" date="2024-05" db="EMBL/GenBank/DDBJ databases">
        <title>A draft genome resource for the thread blight pathogen Marasmius tenuissimus strain MS-2.</title>
        <authorList>
            <person name="Yulfo-Soto G.E."/>
            <person name="Baruah I.K."/>
            <person name="Amoako-Attah I."/>
            <person name="Bukari Y."/>
            <person name="Meinhardt L.W."/>
            <person name="Bailey B.A."/>
            <person name="Cohen S.P."/>
        </authorList>
    </citation>
    <scope>NUCLEOTIDE SEQUENCE [LARGE SCALE GENOMIC DNA]</scope>
    <source>
        <strain evidence="1 2">MS-2</strain>
    </source>
</reference>
<comment type="caution">
    <text evidence="1">The sequence shown here is derived from an EMBL/GenBank/DDBJ whole genome shotgun (WGS) entry which is preliminary data.</text>
</comment>
<evidence type="ECO:0000313" key="2">
    <source>
        <dbReference type="Proteomes" id="UP001437256"/>
    </source>
</evidence>
<sequence>MPMTTTFFSKARNFSIKGGTFNAVQGDQYVITQVQDAQKRRRYIEGDDEHEEAEYEEYVEIKRGDILAVRDIHRYCEWRWDEEKKEHVLTYQCEKAVFTGELRLGRGSETSKFTIISYDGPDALKAWKADFREYSQVKRTDIAQLFGINRSRIPFLIFYGELVPAAQFTKGLGQLSRTYLELLRRQLGCDDSEMWMDPRIGVLCAGPEGPWCEDMFKSILPPCEVPTDVELLKEDVFLRYLASLRLGGDFDNEILAVLGSVTSGPDKSDLIPSRPSIVSAVTNTVIAVRSGSLWSWGTWDRCLGERDLLENELILLKLNGTISPSRTKRRRRRRAPPIYLFIRPMSTSEPLEEVGSATTAFHFWSFDENEPAGAAESLETAILGTSNPQSTSICELADDDEDSLLALLFDGSRQDVLEKRLLDAGVDEGHHVHARDLSISDAIDTGTKFTLHLWRFWSSITSFPLLWTAYEGSDIPAIGL</sequence>